<dbReference type="SMART" id="SM00252">
    <property type="entry name" value="SH2"/>
    <property type="match status" value="1"/>
</dbReference>
<dbReference type="FunCoup" id="Q9XWW5">
    <property type="interactions" value="278"/>
</dbReference>
<dbReference type="InParanoid" id="Q9XWW5"/>
<protein>
    <submittedName>
        <fullName evidence="3">SH2 domain-containing protein</fullName>
    </submittedName>
</protein>
<dbReference type="InterPro" id="IPR036860">
    <property type="entry name" value="SH2_dom_sf"/>
</dbReference>
<dbReference type="Gene3D" id="3.30.505.10">
    <property type="entry name" value="SH2 domain"/>
    <property type="match status" value="1"/>
</dbReference>
<gene>
    <name evidence="3" type="ORF">CELE_Y37D8A.4</name>
    <name evidence="3 5" type="ORF">Y37D8A.4</name>
</gene>
<dbReference type="OMA" id="PAHFDDC"/>
<dbReference type="PROSITE" id="PS50001">
    <property type="entry name" value="SH2"/>
    <property type="match status" value="1"/>
</dbReference>
<feature type="domain" description="SH2" evidence="2">
    <location>
        <begin position="120"/>
        <end position="214"/>
    </location>
</feature>
<dbReference type="UCSC" id="Y37D8A.4">
    <property type="organism name" value="c. elegans"/>
</dbReference>
<organism evidence="3 4">
    <name type="scientific">Caenorhabditis elegans</name>
    <dbReference type="NCBI Taxonomy" id="6239"/>
    <lineage>
        <taxon>Eukaryota</taxon>
        <taxon>Metazoa</taxon>
        <taxon>Ecdysozoa</taxon>
        <taxon>Nematoda</taxon>
        <taxon>Chromadorea</taxon>
        <taxon>Rhabditida</taxon>
        <taxon>Rhabditina</taxon>
        <taxon>Rhabditomorpha</taxon>
        <taxon>Rhabditoidea</taxon>
        <taxon>Rhabditidae</taxon>
        <taxon>Peloderinae</taxon>
        <taxon>Caenorhabditis</taxon>
    </lineage>
</organism>
<accession>Q9XWW5</accession>
<dbReference type="InterPro" id="IPR000980">
    <property type="entry name" value="SH2"/>
</dbReference>
<dbReference type="CTD" id="176699"/>
<dbReference type="PaxDb" id="6239-Y37D8A.4"/>
<dbReference type="STRING" id="6239.Y37D8A.4.1"/>
<dbReference type="RefSeq" id="NP_499670.1">
    <property type="nucleotide sequence ID" value="NM_067269.4"/>
</dbReference>
<evidence type="ECO:0000313" key="4">
    <source>
        <dbReference type="Proteomes" id="UP000001940"/>
    </source>
</evidence>
<dbReference type="PIR" id="T26623">
    <property type="entry name" value="T26623"/>
</dbReference>
<dbReference type="eggNOG" id="KOG3751">
    <property type="taxonomic scope" value="Eukaryota"/>
</dbReference>
<dbReference type="HOGENOM" id="CLU_1220645_0_0_1"/>
<dbReference type="PhylomeDB" id="Q9XWW5"/>
<dbReference type="Pfam" id="PF00017">
    <property type="entry name" value="SH2"/>
    <property type="match status" value="1"/>
</dbReference>
<dbReference type="AlphaFoldDB" id="Q9XWW5"/>
<dbReference type="Bgee" id="WBGene00012546">
    <property type="expression patterns" value="Expressed in embryo and 4 other cell types or tissues"/>
</dbReference>
<evidence type="ECO:0000259" key="2">
    <source>
        <dbReference type="PROSITE" id="PS50001"/>
    </source>
</evidence>
<dbReference type="KEGG" id="cel:CELE_Y37D8A.4"/>
<dbReference type="SUPFAM" id="SSF55550">
    <property type="entry name" value="SH2 domain"/>
    <property type="match status" value="1"/>
</dbReference>
<keyword evidence="4" id="KW-1185">Reference proteome</keyword>
<dbReference type="OrthoDB" id="5799443at2759"/>
<dbReference type="SMR" id="Q9XWW5"/>
<evidence type="ECO:0000313" key="3">
    <source>
        <dbReference type="EMBL" id="CAA21524.1"/>
    </source>
</evidence>
<sequence length="227" mass="26296">MTLLLPRRRFSALLDHIKNWTSSIRADKQYRSFSTGDLVSPSQPSAFEPDFMEMEFGATPTTSSLPSHFDDNDLVPVEFKKSGVKLIPQGTRKAEKAKKFGSFEELSKVKLEDIHRAQSWFFVDVDPKSAERILMSNGFSDSSFLISFFRQKYVLSIWRKTKVEHLVIRNYQKKNGTMAFQLDIDRSFKNLVELTEYYTKNKSYVLCTKLSKGVSRPRRNPDTRTRA</sequence>
<dbReference type="WormBase" id="Y37D8A.4">
    <property type="protein sequence ID" value="CE20209"/>
    <property type="gene ID" value="WBGene00012546"/>
</dbReference>
<keyword evidence="1" id="KW-0727">SH2 domain</keyword>
<name>Q9XWW5_CAEEL</name>
<proteinExistence type="predicted"/>
<dbReference type="Proteomes" id="UP000001940">
    <property type="component" value="Chromosome III"/>
</dbReference>
<dbReference type="EMBL" id="BX284603">
    <property type="protein sequence ID" value="CAA21524.1"/>
    <property type="molecule type" value="Genomic_DNA"/>
</dbReference>
<evidence type="ECO:0000313" key="5">
    <source>
        <dbReference type="WormBase" id="Y37D8A.4"/>
    </source>
</evidence>
<reference evidence="3 4" key="1">
    <citation type="journal article" date="1998" name="Science">
        <title>Genome sequence of the nematode C. elegans: a platform for investigating biology.</title>
        <authorList>
            <consortium name="The C. elegans sequencing consortium"/>
            <person name="Sulson J.E."/>
            <person name="Waterston R."/>
        </authorList>
    </citation>
    <scope>NUCLEOTIDE SEQUENCE [LARGE SCALE GENOMIC DNA]</scope>
    <source>
        <strain evidence="3 4">Bristol N2</strain>
    </source>
</reference>
<dbReference type="AGR" id="WB:WBGene00012546"/>
<evidence type="ECO:0000256" key="1">
    <source>
        <dbReference type="PROSITE-ProRule" id="PRU00191"/>
    </source>
</evidence>
<dbReference type="GeneID" id="176699"/>